<dbReference type="AlphaFoldDB" id="A0A397GWH5"/>
<gene>
    <name evidence="1" type="ORF">Glove_461g36</name>
</gene>
<sequence>METREIKKNELDLFPSLQEQDIEKLESSNSHSDSSSDESLFTDIYDVDDINLELAIRIEIDTQLYSSQVYLYNIKSNQWVTTFTPTLPSKSLPYTVAVKSIASPGQKF</sequence>
<dbReference type="OrthoDB" id="205993at2759"/>
<reference evidence="1 2" key="1">
    <citation type="submission" date="2018-08" db="EMBL/GenBank/DDBJ databases">
        <title>Genome and evolution of the arbuscular mycorrhizal fungus Diversispora epigaea (formerly Glomus versiforme) and its bacterial endosymbionts.</title>
        <authorList>
            <person name="Sun X."/>
            <person name="Fei Z."/>
            <person name="Harrison M."/>
        </authorList>
    </citation>
    <scope>NUCLEOTIDE SEQUENCE [LARGE SCALE GENOMIC DNA]</scope>
    <source>
        <strain evidence="1 2">IT104</strain>
    </source>
</reference>
<evidence type="ECO:0000313" key="2">
    <source>
        <dbReference type="Proteomes" id="UP000266861"/>
    </source>
</evidence>
<proteinExistence type="predicted"/>
<evidence type="ECO:0000313" key="1">
    <source>
        <dbReference type="EMBL" id="RHZ52410.1"/>
    </source>
</evidence>
<comment type="caution">
    <text evidence="1">The sequence shown here is derived from an EMBL/GenBank/DDBJ whole genome shotgun (WGS) entry which is preliminary data.</text>
</comment>
<dbReference type="EMBL" id="PQFF01000403">
    <property type="protein sequence ID" value="RHZ52410.1"/>
    <property type="molecule type" value="Genomic_DNA"/>
</dbReference>
<protein>
    <submittedName>
        <fullName evidence="1">Uncharacterized protein</fullName>
    </submittedName>
</protein>
<accession>A0A397GWH5</accession>
<organism evidence="1 2">
    <name type="scientific">Diversispora epigaea</name>
    <dbReference type="NCBI Taxonomy" id="1348612"/>
    <lineage>
        <taxon>Eukaryota</taxon>
        <taxon>Fungi</taxon>
        <taxon>Fungi incertae sedis</taxon>
        <taxon>Mucoromycota</taxon>
        <taxon>Glomeromycotina</taxon>
        <taxon>Glomeromycetes</taxon>
        <taxon>Diversisporales</taxon>
        <taxon>Diversisporaceae</taxon>
        <taxon>Diversispora</taxon>
    </lineage>
</organism>
<dbReference type="Proteomes" id="UP000266861">
    <property type="component" value="Unassembled WGS sequence"/>
</dbReference>
<keyword evidence="2" id="KW-1185">Reference proteome</keyword>
<name>A0A397GWH5_9GLOM</name>